<sequence>TNGGNPHYPQLVNVNKAGVVGTYSASWEQYSGTSFDIGVDSASFGGLVRTADGSGDFKQYMPQSNISTTTANAAEKFRGSIATFNETTGAMTEAHLLPDTALGRYKYYNLHMGPTSNNIMGGVYGRAGKTDQMYGSLVNISTGKGQSWVGYPHGFTVNYNSQSENINVWSGRWRGYYYISGTLNYADGVAFFNITDLDNMLDEMAVQHGIL</sequence>
<proteinExistence type="predicted"/>
<protein>
    <submittedName>
        <fullName evidence="1">Uncharacterized protein</fullName>
    </submittedName>
</protein>
<name>A0A383ETX4_9ZZZZ</name>
<organism evidence="1">
    <name type="scientific">marine metagenome</name>
    <dbReference type="NCBI Taxonomy" id="408172"/>
    <lineage>
        <taxon>unclassified sequences</taxon>
        <taxon>metagenomes</taxon>
        <taxon>ecological metagenomes</taxon>
    </lineage>
</organism>
<feature type="non-terminal residue" evidence="1">
    <location>
        <position position="1"/>
    </location>
</feature>
<gene>
    <name evidence="1" type="ORF">METZ01_LOCUS513075</name>
</gene>
<accession>A0A383ETX4</accession>
<dbReference type="EMBL" id="UINC01228771">
    <property type="protein sequence ID" value="SVE60221.1"/>
    <property type="molecule type" value="Genomic_DNA"/>
</dbReference>
<reference evidence="1" key="1">
    <citation type="submission" date="2018-05" db="EMBL/GenBank/DDBJ databases">
        <authorList>
            <person name="Lanie J.A."/>
            <person name="Ng W.-L."/>
            <person name="Kazmierczak K.M."/>
            <person name="Andrzejewski T.M."/>
            <person name="Davidsen T.M."/>
            <person name="Wayne K.J."/>
            <person name="Tettelin H."/>
            <person name="Glass J.I."/>
            <person name="Rusch D."/>
            <person name="Podicherti R."/>
            <person name="Tsui H.-C.T."/>
            <person name="Winkler M.E."/>
        </authorList>
    </citation>
    <scope>NUCLEOTIDE SEQUENCE</scope>
</reference>
<dbReference type="AlphaFoldDB" id="A0A383ETX4"/>
<evidence type="ECO:0000313" key="1">
    <source>
        <dbReference type="EMBL" id="SVE60221.1"/>
    </source>
</evidence>